<comment type="caution">
    <text evidence="9">Lacks conserved residue(s) required for the propagation of feature annotation.</text>
</comment>
<dbReference type="InterPro" id="IPR050220">
    <property type="entry name" value="Type_II_DNA_Topoisomerases"/>
</dbReference>
<comment type="miscellaneous">
    <text evidence="9">Few gyrases are as efficient as E.coli at forming negative supercoils. Not all organisms have 2 type II topoisomerases; in organisms with a single type II topoisomerase this enzyme also has to decatenate newly replicated chromosomes.</text>
</comment>
<organism evidence="14 15">
    <name type="scientific">Candidatus Enterocola intestinipullorum</name>
    <dbReference type="NCBI Taxonomy" id="2840783"/>
    <lineage>
        <taxon>Bacteria</taxon>
        <taxon>Pseudomonadati</taxon>
        <taxon>Bacteroidota</taxon>
        <taxon>Bacteroidia</taxon>
        <taxon>Bacteroidales</taxon>
        <taxon>Candidatus Enterocola</taxon>
    </lineage>
</organism>
<name>A0A9D9HEL5_9BACT</name>
<comment type="caution">
    <text evidence="14">The sequence shown here is derived from an EMBL/GenBank/DDBJ whole genome shotgun (WGS) entry which is preliminary data.</text>
</comment>
<comment type="subunit">
    <text evidence="9">Heterotetramer, composed of two GyrA and two GyrB chains. In the heterotetramer, GyrA contains the active site tyrosine that forms a transient covalent intermediate with DNA, while GyrB binds cofactors and catalyzes ATP hydrolysis.</text>
</comment>
<dbReference type="NCBIfam" id="TIGR01063">
    <property type="entry name" value="gyrA"/>
    <property type="match status" value="1"/>
</dbReference>
<reference evidence="14" key="1">
    <citation type="submission" date="2020-10" db="EMBL/GenBank/DDBJ databases">
        <authorList>
            <person name="Gilroy R."/>
        </authorList>
    </citation>
    <scope>NUCLEOTIDE SEQUENCE</scope>
    <source>
        <strain evidence="14">D3-1215</strain>
    </source>
</reference>
<evidence type="ECO:0000256" key="1">
    <source>
        <dbReference type="ARBA" id="ARBA00000185"/>
    </source>
</evidence>
<dbReference type="GO" id="GO:0005694">
    <property type="term" value="C:chromosome"/>
    <property type="evidence" value="ECO:0007669"/>
    <property type="project" value="InterPro"/>
</dbReference>
<evidence type="ECO:0000256" key="7">
    <source>
        <dbReference type="ARBA" id="ARBA00023235"/>
    </source>
</evidence>
<dbReference type="Pfam" id="PF03989">
    <property type="entry name" value="DNA_gyraseA_C"/>
    <property type="match status" value="6"/>
</dbReference>
<feature type="compositionally biased region" description="Acidic residues" evidence="12">
    <location>
        <begin position="839"/>
        <end position="854"/>
    </location>
</feature>
<dbReference type="SUPFAM" id="SSF56719">
    <property type="entry name" value="Type II DNA topoisomerase"/>
    <property type="match status" value="1"/>
</dbReference>
<protein>
    <recommendedName>
        <fullName evidence="9">DNA gyrase subunit A</fullName>
        <ecNumber evidence="9">5.6.2.2</ecNumber>
    </recommendedName>
</protein>
<dbReference type="PANTHER" id="PTHR43493">
    <property type="entry name" value="DNA GYRASE/TOPOISOMERASE SUBUNIT A"/>
    <property type="match status" value="1"/>
</dbReference>
<dbReference type="Pfam" id="PF00521">
    <property type="entry name" value="DNA_topoisoIV"/>
    <property type="match status" value="1"/>
</dbReference>
<dbReference type="AlphaFoldDB" id="A0A9D9HEL5"/>
<comment type="function">
    <text evidence="9">A type II topoisomerase that negatively supercoils closed circular double-stranded (ds) DNA in an ATP-dependent manner to modulate DNA topology and maintain chromosomes in an underwound state. Negative supercoiling favors strand separation, and DNA replication, transcription, recombination and repair, all of which involve strand separation. Also able to catalyze the interconversion of other topological isomers of dsDNA rings, including catenanes and knotted rings. Type II topoisomerases break and join 2 DNA strands simultaneously in an ATP-dependent manner.</text>
</comment>
<dbReference type="GO" id="GO:0006265">
    <property type="term" value="P:DNA topological change"/>
    <property type="evidence" value="ECO:0007669"/>
    <property type="project" value="UniProtKB-UniRule"/>
</dbReference>
<dbReference type="InterPro" id="IPR002205">
    <property type="entry name" value="Topo_IIA_dom_A"/>
</dbReference>
<dbReference type="HAMAP" id="MF_01897">
    <property type="entry name" value="GyrA"/>
    <property type="match status" value="1"/>
</dbReference>
<dbReference type="NCBIfam" id="NF004044">
    <property type="entry name" value="PRK05561.1"/>
    <property type="match status" value="1"/>
</dbReference>
<dbReference type="CDD" id="cd00187">
    <property type="entry name" value="TOP4c"/>
    <property type="match status" value="1"/>
</dbReference>
<dbReference type="PROSITE" id="PS52040">
    <property type="entry name" value="TOPO_IIA"/>
    <property type="match status" value="1"/>
</dbReference>
<evidence type="ECO:0000256" key="6">
    <source>
        <dbReference type="ARBA" id="ARBA00023125"/>
    </source>
</evidence>
<evidence type="ECO:0000256" key="2">
    <source>
        <dbReference type="ARBA" id="ARBA00008263"/>
    </source>
</evidence>
<evidence type="ECO:0000256" key="8">
    <source>
        <dbReference type="ARBA" id="ARBA00063644"/>
    </source>
</evidence>
<sequence length="854" mass="95488">MIEDERIIKVDIEEEMKTAYIDYSMSVIVSRALPDARDGLKPVQRRVLFGMNELGNTSDKPTKKSARIVGEVMGKYHPHGDSSIYGTLVHMAQDWAMRYPLVDGQGNFGSVDGDPPAAMRYTEARLTKLSEEMLVDIDKNTVDMSKNFDESLDEPTVLPASIPNLLVNGATGIAVGMATNMAPHNLSDSVDAIIAYIDDNDIADDDLISIIKAPDFPTGGIIYGYSGIRSAYTTGRGRVVIRAKVEIENDGDREKLVITEIPYMVNKSELTKHISTLVNEKRIDGISNIADESNHEGMRLVIDIKRDSNANVVLNKLFKETALQSSFSINNIALVGGRPKLLTLRDIIACYVNHRHEVVTRRTRYDLAKAEDRAHIVEGLIIASDNIDEVIAIIKASASPQEAMERLQQRFGLSEVQSRAIVDMQLRRLTGLEQDKLHAEMEELKRLIEDYRDILARVERRMQIIKDELTALKDKYGDGRRSEIVYAAEDMNPEDFYADDEMIITISHMGYIKRTALSEFKAQNRGGMGSKGSTSRDEDFIEHIYPASMHSFMLFFTQKGQCYWLRVFEIPEGSKNSKGRAIQNLLNIDSDDKVTAFIRTKKLLDVEYNTTHYLVFCTQNGVIKKTELSAYSRPRKDGVRAINLNEGDSVIQVCLTNGNCEIILANRNGRAIRFNESKVRSMGRVATGVHGMDLDDDGDYVVGMVSLKPDKKEDILVVSEKGYGKRSDLDDYRITNRGGKGVKTINVTDKTGKLVSIVSVSNENDLMIINKSGIAIRFDVESLRIMGRATQGVRLINLDKREDEIASVCKVPRESEVVEEAETEASQEMSEARKQFDEIGFDDNADGNDDSVNG</sequence>
<dbReference type="GO" id="GO:0003677">
    <property type="term" value="F:DNA binding"/>
    <property type="evidence" value="ECO:0007669"/>
    <property type="project" value="UniProtKB-UniRule"/>
</dbReference>
<feature type="active site" description="O-(5'-phospho-DNA)-tyrosine intermediate" evidence="9 10">
    <location>
        <position position="121"/>
    </location>
</feature>
<keyword evidence="4 9" id="KW-0067">ATP-binding</keyword>
<proteinExistence type="inferred from homology"/>
<keyword evidence="5 9" id="KW-0799">Topoisomerase</keyword>
<evidence type="ECO:0000313" key="15">
    <source>
        <dbReference type="Proteomes" id="UP000823637"/>
    </source>
</evidence>
<comment type="subunit">
    <text evidence="8">Heterotetramer composed of ParC and ParE.</text>
</comment>
<dbReference type="FunFam" id="3.30.1360.40:FF:000002">
    <property type="entry name" value="DNA gyrase subunit A"/>
    <property type="match status" value="1"/>
</dbReference>
<evidence type="ECO:0000256" key="5">
    <source>
        <dbReference type="ARBA" id="ARBA00023029"/>
    </source>
</evidence>
<dbReference type="SUPFAM" id="SSF101904">
    <property type="entry name" value="GyrA/ParC C-terminal domain-like"/>
    <property type="match status" value="1"/>
</dbReference>
<dbReference type="InterPro" id="IPR035516">
    <property type="entry name" value="Gyrase/topoIV_suA_C"/>
</dbReference>
<dbReference type="Gene3D" id="2.120.10.90">
    <property type="entry name" value="DNA gyrase/topoisomerase IV, subunit A, C-terminal"/>
    <property type="match status" value="1"/>
</dbReference>
<dbReference type="NCBIfam" id="NF004043">
    <property type="entry name" value="PRK05560.1"/>
    <property type="match status" value="1"/>
</dbReference>
<evidence type="ECO:0000313" key="14">
    <source>
        <dbReference type="EMBL" id="MBO8446972.1"/>
    </source>
</evidence>
<dbReference type="InterPro" id="IPR013760">
    <property type="entry name" value="Topo_IIA-like_dom_sf"/>
</dbReference>
<keyword evidence="6 9" id="KW-0238">DNA-binding</keyword>
<dbReference type="GO" id="GO:0005524">
    <property type="term" value="F:ATP binding"/>
    <property type="evidence" value="ECO:0007669"/>
    <property type="project" value="UniProtKB-UniRule"/>
</dbReference>
<keyword evidence="3 9" id="KW-0547">Nucleotide-binding</keyword>
<dbReference type="FunFam" id="3.90.199.10:FF:000001">
    <property type="entry name" value="DNA gyrase subunit A"/>
    <property type="match status" value="1"/>
</dbReference>
<feature type="coiled-coil region" evidence="11">
    <location>
        <begin position="434"/>
        <end position="475"/>
    </location>
</feature>
<comment type="similarity">
    <text evidence="2 9">Belongs to the type II topoisomerase GyrA/ParC subunit family.</text>
</comment>
<dbReference type="Gene3D" id="3.90.199.10">
    <property type="entry name" value="Topoisomerase II, domain 5"/>
    <property type="match status" value="1"/>
</dbReference>
<dbReference type="GO" id="GO:0034335">
    <property type="term" value="F:DNA negative supercoiling activity"/>
    <property type="evidence" value="ECO:0007669"/>
    <property type="project" value="UniProtKB-ARBA"/>
</dbReference>
<evidence type="ECO:0000256" key="3">
    <source>
        <dbReference type="ARBA" id="ARBA00022741"/>
    </source>
</evidence>
<dbReference type="InterPro" id="IPR013758">
    <property type="entry name" value="Topo_IIA_A/C_ab"/>
</dbReference>
<dbReference type="FunFam" id="2.120.10.90:FF:000005">
    <property type="entry name" value="DNA topoisomerase 4 subunit A"/>
    <property type="match status" value="1"/>
</dbReference>
<evidence type="ECO:0000256" key="10">
    <source>
        <dbReference type="PROSITE-ProRule" id="PRU01384"/>
    </source>
</evidence>
<dbReference type="Gene3D" id="1.10.268.10">
    <property type="entry name" value="Topoisomerase, domain 3"/>
    <property type="match status" value="1"/>
</dbReference>
<keyword evidence="11" id="KW-0175">Coiled coil</keyword>
<dbReference type="InterPro" id="IPR013757">
    <property type="entry name" value="Topo_IIA_A_a_sf"/>
</dbReference>
<keyword evidence="7 9" id="KW-0413">Isomerase</keyword>
<dbReference type="PANTHER" id="PTHR43493:SF5">
    <property type="entry name" value="DNA GYRASE SUBUNIT A, CHLOROPLASTIC_MITOCHONDRIAL"/>
    <property type="match status" value="1"/>
</dbReference>
<evidence type="ECO:0000256" key="12">
    <source>
        <dbReference type="SAM" id="MobiDB-lite"/>
    </source>
</evidence>
<keyword evidence="9" id="KW-0963">Cytoplasm</keyword>
<reference evidence="14" key="2">
    <citation type="journal article" date="2021" name="PeerJ">
        <title>Extensive microbial diversity within the chicken gut microbiome revealed by metagenomics and culture.</title>
        <authorList>
            <person name="Gilroy R."/>
            <person name="Ravi A."/>
            <person name="Getino M."/>
            <person name="Pursley I."/>
            <person name="Horton D.L."/>
            <person name="Alikhan N.F."/>
            <person name="Baker D."/>
            <person name="Gharbi K."/>
            <person name="Hall N."/>
            <person name="Watson M."/>
            <person name="Adriaenssens E.M."/>
            <person name="Foster-Nyarko E."/>
            <person name="Jarju S."/>
            <person name="Secka A."/>
            <person name="Antonio M."/>
            <person name="Oren A."/>
            <person name="Chaudhuri R.R."/>
            <person name="La Ragione R."/>
            <person name="Hildebrand F."/>
            <person name="Pallen M.J."/>
        </authorList>
    </citation>
    <scope>NUCLEOTIDE SEQUENCE</scope>
    <source>
        <strain evidence="14">D3-1215</strain>
    </source>
</reference>
<dbReference type="InterPro" id="IPR005743">
    <property type="entry name" value="GyrA"/>
</dbReference>
<dbReference type="GO" id="GO:0009330">
    <property type="term" value="C:DNA topoisomerase type II (double strand cut, ATP-hydrolyzing) complex"/>
    <property type="evidence" value="ECO:0007669"/>
    <property type="project" value="TreeGrafter"/>
</dbReference>
<dbReference type="Gene3D" id="3.30.1360.40">
    <property type="match status" value="1"/>
</dbReference>
<dbReference type="InterPro" id="IPR006691">
    <property type="entry name" value="GyrA/parC_rep"/>
</dbReference>
<evidence type="ECO:0000259" key="13">
    <source>
        <dbReference type="PROSITE" id="PS52040"/>
    </source>
</evidence>
<evidence type="ECO:0000256" key="9">
    <source>
        <dbReference type="HAMAP-Rule" id="MF_01897"/>
    </source>
</evidence>
<evidence type="ECO:0000256" key="11">
    <source>
        <dbReference type="SAM" id="Coils"/>
    </source>
</evidence>
<dbReference type="GO" id="GO:0006261">
    <property type="term" value="P:DNA-templated DNA replication"/>
    <property type="evidence" value="ECO:0007669"/>
    <property type="project" value="UniProtKB-UniRule"/>
</dbReference>
<comment type="catalytic activity">
    <reaction evidence="1 9 10">
        <text>ATP-dependent breakage, passage and rejoining of double-stranded DNA.</text>
        <dbReference type="EC" id="5.6.2.2"/>
    </reaction>
</comment>
<dbReference type="FunFam" id="1.10.268.10:FF:000001">
    <property type="entry name" value="DNA gyrase subunit A"/>
    <property type="match status" value="1"/>
</dbReference>
<dbReference type="SMART" id="SM00434">
    <property type="entry name" value="TOP4c"/>
    <property type="match status" value="1"/>
</dbReference>
<gene>
    <name evidence="9 14" type="primary">gyrA</name>
    <name evidence="14" type="ORF">IAC32_04410</name>
</gene>
<feature type="region of interest" description="Disordered" evidence="12">
    <location>
        <begin position="817"/>
        <end position="854"/>
    </location>
</feature>
<accession>A0A9D9HEL5</accession>
<comment type="subcellular location">
    <subcellularLocation>
        <location evidence="9">Cytoplasm</location>
    </subcellularLocation>
</comment>
<dbReference type="EMBL" id="JADIMR010000068">
    <property type="protein sequence ID" value="MBO8446972.1"/>
    <property type="molecule type" value="Genomic_DNA"/>
</dbReference>
<feature type="domain" description="Topo IIA-type catalytic" evidence="13">
    <location>
        <begin position="33"/>
        <end position="496"/>
    </location>
</feature>
<dbReference type="Proteomes" id="UP000823637">
    <property type="component" value="Unassembled WGS sequence"/>
</dbReference>
<dbReference type="GO" id="GO:0005737">
    <property type="term" value="C:cytoplasm"/>
    <property type="evidence" value="ECO:0007669"/>
    <property type="project" value="UniProtKB-SubCell"/>
</dbReference>
<evidence type="ECO:0000256" key="4">
    <source>
        <dbReference type="ARBA" id="ARBA00022840"/>
    </source>
</evidence>
<dbReference type="EC" id="5.6.2.2" evidence="9"/>